<dbReference type="InterPro" id="IPR037923">
    <property type="entry name" value="HTH-like"/>
</dbReference>
<dbReference type="InterPro" id="IPR020449">
    <property type="entry name" value="Tscrpt_reg_AraC-type_HTH"/>
</dbReference>
<sequence length="271" mass="30989">MTLPLLSILYSSSDTVHDHGYFYDNHTRSQTPIACVIQRTRRGVAYLDDQETRHIAQAGEAILFQHGEDTCYGLPNDSELPYENQWVCISGESAPELFHGLISHAGRKLSMPDGSRASRLLQTIIDHYQHRSFEDRFHESTLAYTLLMACYRLTDTESATLDIARQSHEYILSNYHRPFSQEDMASHIGISREHISRRFKEAYGISPGQYCSQLRMKRAKDLLCVSYAPISEIAHQCGFADANSFTRAFKQCYGISPRLIKDRSGHTRYAR</sequence>
<dbReference type="PRINTS" id="PR00032">
    <property type="entry name" value="HTHARAC"/>
</dbReference>
<dbReference type="Gene3D" id="1.10.10.60">
    <property type="entry name" value="Homeodomain-like"/>
    <property type="match status" value="2"/>
</dbReference>
<evidence type="ECO:0000256" key="2">
    <source>
        <dbReference type="ARBA" id="ARBA00023125"/>
    </source>
</evidence>
<gene>
    <name evidence="5" type="ORF">QEH52_18555</name>
</gene>
<evidence type="ECO:0000256" key="1">
    <source>
        <dbReference type="ARBA" id="ARBA00023015"/>
    </source>
</evidence>
<protein>
    <submittedName>
        <fullName evidence="5">AraC family transcriptional regulator</fullName>
    </submittedName>
</protein>
<dbReference type="PROSITE" id="PS01124">
    <property type="entry name" value="HTH_ARAC_FAMILY_2"/>
    <property type="match status" value="1"/>
</dbReference>
<dbReference type="Pfam" id="PF12833">
    <property type="entry name" value="HTH_18"/>
    <property type="match status" value="1"/>
</dbReference>
<dbReference type="InterPro" id="IPR009057">
    <property type="entry name" value="Homeodomain-like_sf"/>
</dbReference>
<dbReference type="SUPFAM" id="SSF46689">
    <property type="entry name" value="Homeodomain-like"/>
    <property type="match status" value="2"/>
</dbReference>
<dbReference type="PANTHER" id="PTHR43280:SF2">
    <property type="entry name" value="HTH-TYPE TRANSCRIPTIONAL REGULATOR EXSA"/>
    <property type="match status" value="1"/>
</dbReference>
<keyword evidence="3" id="KW-0804">Transcription</keyword>
<keyword evidence="2" id="KW-0238">DNA-binding</keyword>
<dbReference type="InterPro" id="IPR003313">
    <property type="entry name" value="AraC-bd"/>
</dbReference>
<name>A0ABU1AZG7_9BACT</name>
<dbReference type="PROSITE" id="PS00041">
    <property type="entry name" value="HTH_ARAC_FAMILY_1"/>
    <property type="match status" value="1"/>
</dbReference>
<keyword evidence="1" id="KW-0805">Transcription regulation</keyword>
<accession>A0ABU1AZG7</accession>
<proteinExistence type="predicted"/>
<feature type="domain" description="HTH araC/xylS-type" evidence="4">
    <location>
        <begin position="165"/>
        <end position="263"/>
    </location>
</feature>
<dbReference type="RefSeq" id="WP_308952450.1">
    <property type="nucleotide sequence ID" value="NZ_JARXHW010000081.1"/>
</dbReference>
<evidence type="ECO:0000313" key="6">
    <source>
        <dbReference type="Proteomes" id="UP001225316"/>
    </source>
</evidence>
<keyword evidence="6" id="KW-1185">Reference proteome</keyword>
<comment type="caution">
    <text evidence="5">The sequence shown here is derived from an EMBL/GenBank/DDBJ whole genome shotgun (WGS) entry which is preliminary data.</text>
</comment>
<dbReference type="SMART" id="SM00342">
    <property type="entry name" value="HTH_ARAC"/>
    <property type="match status" value="1"/>
</dbReference>
<dbReference type="EMBL" id="JARXHW010000081">
    <property type="protein sequence ID" value="MDQ8209533.1"/>
    <property type="molecule type" value="Genomic_DNA"/>
</dbReference>
<dbReference type="InterPro" id="IPR018060">
    <property type="entry name" value="HTH_AraC"/>
</dbReference>
<dbReference type="SUPFAM" id="SSF51215">
    <property type="entry name" value="Regulatory protein AraC"/>
    <property type="match status" value="1"/>
</dbReference>
<evidence type="ECO:0000313" key="5">
    <source>
        <dbReference type="EMBL" id="MDQ8209533.1"/>
    </source>
</evidence>
<reference evidence="5 6" key="1">
    <citation type="submission" date="2023-04" db="EMBL/GenBank/DDBJ databases">
        <title>A novel bacteria isolated from coastal sediment.</title>
        <authorList>
            <person name="Liu X.-J."/>
            <person name="Du Z.-J."/>
        </authorList>
    </citation>
    <scope>NUCLEOTIDE SEQUENCE [LARGE SCALE GENOMIC DNA]</scope>
    <source>
        <strain evidence="5 6">SDUM461003</strain>
    </source>
</reference>
<evidence type="ECO:0000259" key="4">
    <source>
        <dbReference type="PROSITE" id="PS01124"/>
    </source>
</evidence>
<dbReference type="InterPro" id="IPR018062">
    <property type="entry name" value="HTH_AraC-typ_CS"/>
</dbReference>
<dbReference type="Pfam" id="PF02311">
    <property type="entry name" value="AraC_binding"/>
    <property type="match status" value="1"/>
</dbReference>
<evidence type="ECO:0000256" key="3">
    <source>
        <dbReference type="ARBA" id="ARBA00023163"/>
    </source>
</evidence>
<dbReference type="Proteomes" id="UP001225316">
    <property type="component" value="Unassembled WGS sequence"/>
</dbReference>
<dbReference type="PANTHER" id="PTHR43280">
    <property type="entry name" value="ARAC-FAMILY TRANSCRIPTIONAL REGULATOR"/>
    <property type="match status" value="1"/>
</dbReference>
<organism evidence="5 6">
    <name type="scientific">Thalassobacterium maritimum</name>
    <dbReference type="NCBI Taxonomy" id="3041265"/>
    <lineage>
        <taxon>Bacteria</taxon>
        <taxon>Pseudomonadati</taxon>
        <taxon>Verrucomicrobiota</taxon>
        <taxon>Opitutia</taxon>
        <taxon>Puniceicoccales</taxon>
        <taxon>Coraliomargaritaceae</taxon>
        <taxon>Thalassobacterium</taxon>
    </lineage>
</organism>